<dbReference type="Pfam" id="PF04266">
    <property type="entry name" value="ASCH"/>
    <property type="match status" value="1"/>
</dbReference>
<feature type="non-terminal residue" evidence="2">
    <location>
        <position position="1"/>
    </location>
</feature>
<dbReference type="PANTHER" id="PTHR39203:SF1">
    <property type="entry name" value="CYTOPLASMIC PROTEIN"/>
    <property type="match status" value="1"/>
</dbReference>
<proteinExistence type="predicted"/>
<comment type="caution">
    <text evidence="2">The sequence shown here is derived from an EMBL/GenBank/DDBJ whole genome shotgun (WGS) entry which is preliminary data.</text>
</comment>
<dbReference type="EMBL" id="JBHLWN010000012">
    <property type="protein sequence ID" value="MFC0211113.1"/>
    <property type="molecule type" value="Genomic_DNA"/>
</dbReference>
<dbReference type="SUPFAM" id="SSF88697">
    <property type="entry name" value="PUA domain-like"/>
    <property type="match status" value="1"/>
</dbReference>
<name>A0ABV6DEP5_9BACL</name>
<dbReference type="PANTHER" id="PTHR39203">
    <property type="entry name" value="CYTOPLASMIC PROTEIN-RELATED"/>
    <property type="match status" value="1"/>
</dbReference>
<accession>A0ABV6DEP5</accession>
<gene>
    <name evidence="2" type="ORF">ACFFK0_01405</name>
</gene>
<dbReference type="RefSeq" id="WP_377467898.1">
    <property type="nucleotide sequence ID" value="NZ_JBHLWN010000012.1"/>
</dbReference>
<sequence length="187" mass="21509">TRPWPKGQSRCGNFYSERLKNYLGGTVMSYDSSVNLMWEKFIEASRKEGVQPESYKFVFRFGDNKKSSDGLLSLVLGRRKRATAYSPWFFEHDGLPLPQVGDYSIVTDWEGIARCIIQTVHTCTVPFIEVDEEFAIMEGEGDLSLSYWRMAHESYLSKECKRTGNVFSYQMPVFCEVFTVVFEPITG</sequence>
<reference evidence="2 3" key="1">
    <citation type="submission" date="2024-09" db="EMBL/GenBank/DDBJ databases">
        <authorList>
            <person name="Sun Q."/>
            <person name="Mori K."/>
        </authorList>
    </citation>
    <scope>NUCLEOTIDE SEQUENCE [LARGE SCALE GENOMIC DNA]</scope>
    <source>
        <strain evidence="2 3">CCM 7759</strain>
    </source>
</reference>
<dbReference type="InterPro" id="IPR007374">
    <property type="entry name" value="ASCH_domain"/>
</dbReference>
<dbReference type="InterPro" id="IPR009326">
    <property type="entry name" value="DUF984"/>
</dbReference>
<keyword evidence="3" id="KW-1185">Reference proteome</keyword>
<evidence type="ECO:0000313" key="2">
    <source>
        <dbReference type="EMBL" id="MFC0211113.1"/>
    </source>
</evidence>
<evidence type="ECO:0000313" key="3">
    <source>
        <dbReference type="Proteomes" id="UP001589776"/>
    </source>
</evidence>
<dbReference type="CDD" id="cd06553">
    <property type="entry name" value="ASCH_Ef3133_like"/>
    <property type="match status" value="1"/>
</dbReference>
<evidence type="ECO:0000259" key="1">
    <source>
        <dbReference type="SMART" id="SM01022"/>
    </source>
</evidence>
<organism evidence="2 3">
    <name type="scientific">Paenibacillus chartarius</name>
    <dbReference type="NCBI Taxonomy" id="747481"/>
    <lineage>
        <taxon>Bacteria</taxon>
        <taxon>Bacillati</taxon>
        <taxon>Bacillota</taxon>
        <taxon>Bacilli</taxon>
        <taxon>Bacillales</taxon>
        <taxon>Paenibacillaceae</taxon>
        <taxon>Paenibacillus</taxon>
    </lineage>
</organism>
<dbReference type="Gene3D" id="3.10.400.10">
    <property type="entry name" value="Sulfate adenylyltransferase"/>
    <property type="match status" value="1"/>
</dbReference>
<protein>
    <submittedName>
        <fullName evidence="2">ASCH domain-containing protein</fullName>
    </submittedName>
</protein>
<dbReference type="SMART" id="SM01022">
    <property type="entry name" value="ASCH"/>
    <property type="match status" value="1"/>
</dbReference>
<feature type="domain" description="ASCH" evidence="1">
    <location>
        <begin position="59"/>
        <end position="182"/>
    </location>
</feature>
<dbReference type="Proteomes" id="UP001589776">
    <property type="component" value="Unassembled WGS sequence"/>
</dbReference>
<dbReference type="InterPro" id="IPR015947">
    <property type="entry name" value="PUA-like_sf"/>
</dbReference>